<dbReference type="Proteomes" id="UP001590950">
    <property type="component" value="Unassembled WGS sequence"/>
</dbReference>
<feature type="region of interest" description="Disordered" evidence="1">
    <location>
        <begin position="1"/>
        <end position="59"/>
    </location>
</feature>
<proteinExistence type="predicted"/>
<evidence type="ECO:0000313" key="2">
    <source>
        <dbReference type="EMBL" id="KAL2043059.1"/>
    </source>
</evidence>
<name>A0ABR4AC54_9LECA</name>
<evidence type="ECO:0000256" key="1">
    <source>
        <dbReference type="SAM" id="MobiDB-lite"/>
    </source>
</evidence>
<protein>
    <recommendedName>
        <fullName evidence="4">Protein YAE1</fullName>
    </recommendedName>
</protein>
<organism evidence="2 3">
    <name type="scientific">Stereocaulon virgatum</name>
    <dbReference type="NCBI Taxonomy" id="373712"/>
    <lineage>
        <taxon>Eukaryota</taxon>
        <taxon>Fungi</taxon>
        <taxon>Dikarya</taxon>
        <taxon>Ascomycota</taxon>
        <taxon>Pezizomycotina</taxon>
        <taxon>Lecanoromycetes</taxon>
        <taxon>OSLEUM clade</taxon>
        <taxon>Lecanoromycetidae</taxon>
        <taxon>Lecanorales</taxon>
        <taxon>Lecanorineae</taxon>
        <taxon>Stereocaulaceae</taxon>
        <taxon>Stereocaulon</taxon>
    </lineage>
</organism>
<reference evidence="2 3" key="1">
    <citation type="submission" date="2024-09" db="EMBL/GenBank/DDBJ databases">
        <title>Rethinking Asexuality: The Enigmatic Case of Functional Sexual Genes in Lepraria (Stereocaulaceae).</title>
        <authorList>
            <person name="Doellman M."/>
            <person name="Sun Y."/>
            <person name="Barcenas-Pena A."/>
            <person name="Lumbsch H.T."/>
            <person name="Grewe F."/>
        </authorList>
    </citation>
    <scope>NUCLEOTIDE SEQUENCE [LARGE SCALE GENOMIC DNA]</scope>
    <source>
        <strain evidence="2 3">Mercado 3170</strain>
    </source>
</reference>
<keyword evidence="3" id="KW-1185">Reference proteome</keyword>
<evidence type="ECO:0008006" key="4">
    <source>
        <dbReference type="Google" id="ProtNLM"/>
    </source>
</evidence>
<dbReference type="PANTHER" id="PTHR18829:SF0">
    <property type="entry name" value="PROTEIN YAE1 HOMOLOG"/>
    <property type="match status" value="1"/>
</dbReference>
<gene>
    <name evidence="2" type="ORF">N7G274_004118</name>
</gene>
<accession>A0ABR4AC54</accession>
<dbReference type="EMBL" id="JBEFKJ010000012">
    <property type="protein sequence ID" value="KAL2043059.1"/>
    <property type="molecule type" value="Genomic_DNA"/>
</dbReference>
<feature type="compositionally biased region" description="Pro residues" evidence="1">
    <location>
        <begin position="1"/>
        <end position="14"/>
    </location>
</feature>
<comment type="caution">
    <text evidence="2">The sequence shown here is derived from an EMBL/GenBank/DDBJ whole genome shotgun (WGS) entry which is preliminary data.</text>
</comment>
<sequence length="227" mass="24759">MPPSTPPSTPPSPFSPVTHPHPHAPQTDTLSDIFSASPPPTPTLRPGFTEPSDQPRLRSKHMTEGYRDGIIFSKTRSLQPGVDEGWPLGATFALRVGYLLGVLEGLRGACGRGTDVRSGEKDIKEAGGKERQRQRMGQLLGEARQELAVEGIFGSEWWGEDGVWRYEVKAEEPGGNVTFREVVLQHPVVRRWEGVVRVEVERAGIRAGNFEGKEWEGGSVGAGGREG</sequence>
<evidence type="ECO:0000313" key="3">
    <source>
        <dbReference type="Proteomes" id="UP001590950"/>
    </source>
</evidence>
<dbReference type="InterPro" id="IPR038881">
    <property type="entry name" value="Yae1-like"/>
</dbReference>
<dbReference type="PANTHER" id="PTHR18829">
    <property type="entry name" value="PROTEIN YAE1 HOMOLOG"/>
    <property type="match status" value="1"/>
</dbReference>